<evidence type="ECO:0000313" key="1">
    <source>
        <dbReference type="EMBL" id="DAD44267.1"/>
    </source>
</evidence>
<dbReference type="Proteomes" id="UP000607653">
    <property type="component" value="Unassembled WGS sequence"/>
</dbReference>
<proteinExistence type="predicted"/>
<name>A0A822ZH96_NELNU</name>
<protein>
    <submittedName>
        <fullName evidence="1">Uncharacterized protein</fullName>
    </submittedName>
</protein>
<accession>A0A822ZH96</accession>
<dbReference type="EMBL" id="DUZY01000007">
    <property type="protein sequence ID" value="DAD44267.1"/>
    <property type="molecule type" value="Genomic_DNA"/>
</dbReference>
<organism evidence="1 2">
    <name type="scientific">Nelumbo nucifera</name>
    <name type="common">Sacred lotus</name>
    <dbReference type="NCBI Taxonomy" id="4432"/>
    <lineage>
        <taxon>Eukaryota</taxon>
        <taxon>Viridiplantae</taxon>
        <taxon>Streptophyta</taxon>
        <taxon>Embryophyta</taxon>
        <taxon>Tracheophyta</taxon>
        <taxon>Spermatophyta</taxon>
        <taxon>Magnoliopsida</taxon>
        <taxon>Proteales</taxon>
        <taxon>Nelumbonaceae</taxon>
        <taxon>Nelumbo</taxon>
    </lineage>
</organism>
<reference evidence="1 2" key="1">
    <citation type="journal article" date="2020" name="Mol. Biol. Evol.">
        <title>Distinct Expression and Methylation Patterns for Genes with Different Fates following a Single Whole-Genome Duplication in Flowering Plants.</title>
        <authorList>
            <person name="Shi T."/>
            <person name="Rahmani R.S."/>
            <person name="Gugger P.F."/>
            <person name="Wang M."/>
            <person name="Li H."/>
            <person name="Zhang Y."/>
            <person name="Li Z."/>
            <person name="Wang Q."/>
            <person name="Van de Peer Y."/>
            <person name="Marchal K."/>
            <person name="Chen J."/>
        </authorList>
    </citation>
    <scope>NUCLEOTIDE SEQUENCE [LARGE SCALE GENOMIC DNA]</scope>
    <source>
        <tissue evidence="1">Leaf</tissue>
    </source>
</reference>
<comment type="caution">
    <text evidence="1">The sequence shown here is derived from an EMBL/GenBank/DDBJ whole genome shotgun (WGS) entry which is preliminary data.</text>
</comment>
<evidence type="ECO:0000313" key="2">
    <source>
        <dbReference type="Proteomes" id="UP000607653"/>
    </source>
</evidence>
<sequence>MICSSGYVRSIAHRPEATSKTTNPKLKTSDFAVAMLCFWKCSGDRYPIVPPVLVVSANQNRSSLILL</sequence>
<gene>
    <name evidence="1" type="ORF">HUJ06_002497</name>
</gene>
<dbReference type="AlphaFoldDB" id="A0A822ZH96"/>
<keyword evidence="2" id="KW-1185">Reference proteome</keyword>